<evidence type="ECO:0000313" key="2">
    <source>
        <dbReference type="EMBL" id="TKK84659.1"/>
    </source>
</evidence>
<reference evidence="2 3" key="1">
    <citation type="submission" date="2019-04" db="EMBL/GenBank/DDBJ databases">
        <title>Herbidospora sp. NEAU-GS14.nov., a novel actinomycete isolated from soil.</title>
        <authorList>
            <person name="Han L."/>
        </authorList>
    </citation>
    <scope>NUCLEOTIDE SEQUENCE [LARGE SCALE GENOMIC DNA]</scope>
    <source>
        <strain evidence="2 3">NEAU-GS14</strain>
    </source>
</reference>
<organism evidence="2 3">
    <name type="scientific">Herbidospora galbida</name>
    <dbReference type="NCBI Taxonomy" id="2575442"/>
    <lineage>
        <taxon>Bacteria</taxon>
        <taxon>Bacillati</taxon>
        <taxon>Actinomycetota</taxon>
        <taxon>Actinomycetes</taxon>
        <taxon>Streptosporangiales</taxon>
        <taxon>Streptosporangiaceae</taxon>
        <taxon>Herbidospora</taxon>
    </lineage>
</organism>
<keyword evidence="3" id="KW-1185">Reference proteome</keyword>
<gene>
    <name evidence="2" type="ORF">FDA94_29025</name>
</gene>
<dbReference type="Proteomes" id="UP000308705">
    <property type="component" value="Unassembled WGS sequence"/>
</dbReference>
<evidence type="ECO:0000313" key="3">
    <source>
        <dbReference type="Proteomes" id="UP000308705"/>
    </source>
</evidence>
<name>A0A4U3M8S2_9ACTN</name>
<comment type="caution">
    <text evidence="2">The sequence shown here is derived from an EMBL/GenBank/DDBJ whole genome shotgun (WGS) entry which is preliminary data.</text>
</comment>
<dbReference type="InterPro" id="IPR011604">
    <property type="entry name" value="PDDEXK-like_dom_sf"/>
</dbReference>
<accession>A0A4U3M8S2</accession>
<dbReference type="RefSeq" id="WP_137250243.1">
    <property type="nucleotide sequence ID" value="NZ_SZQA01000033.1"/>
</dbReference>
<protein>
    <recommendedName>
        <fullName evidence="4">PD-(D/E)XK endonuclease-like domain-containing protein</fullName>
    </recommendedName>
</protein>
<feature type="region of interest" description="Disordered" evidence="1">
    <location>
        <begin position="313"/>
        <end position="348"/>
    </location>
</feature>
<proteinExistence type="predicted"/>
<sequence length="348" mass="39408">MANVKLTGSLAEIAAATKQPTVLLGTIVGHVQHKASLPDDRRQDIIHPSEMAHDDWCPRQTYYRIDAVRRGETIPPEVHSWVTENIFAEGHSIHSKWQGWLAELGLLSGHWRCLVCKCIVTTEVGPEPHWCPFCETRTFEYAELPLSAEDSHLIAGHTDGFVPSKHCLIEIKSIGLGTIRIDAPSLVRKYTAERPDGKKIPDLDEIWRQLEAPLPSHVKQGAIYLWMAQQLGYEVSRIVFLYEFKANQQTKEFSLRLDKATRLILDDLLNKATQIFNAIHHDAPPPDRAHVFTSKACTSCHFLSTCWPEPDANPAPQVTDLQAHPQDGTRRLRRRDRQPAAPERDRPT</sequence>
<evidence type="ECO:0008006" key="4">
    <source>
        <dbReference type="Google" id="ProtNLM"/>
    </source>
</evidence>
<dbReference type="AlphaFoldDB" id="A0A4U3M8S2"/>
<dbReference type="EMBL" id="SZQA01000033">
    <property type="protein sequence ID" value="TKK84659.1"/>
    <property type="molecule type" value="Genomic_DNA"/>
</dbReference>
<evidence type="ECO:0000256" key="1">
    <source>
        <dbReference type="SAM" id="MobiDB-lite"/>
    </source>
</evidence>
<dbReference type="OrthoDB" id="5181211at2"/>
<dbReference type="Gene3D" id="3.90.320.10">
    <property type="match status" value="1"/>
</dbReference>